<reference evidence="2 3" key="2">
    <citation type="submission" date="2020-03" db="EMBL/GenBank/DDBJ databases">
        <authorList>
            <person name="Ichikawa N."/>
            <person name="Kimura A."/>
            <person name="Kitahashi Y."/>
            <person name="Uohara A."/>
        </authorList>
    </citation>
    <scope>NUCLEOTIDE SEQUENCE [LARGE SCALE GENOMIC DNA]</scope>
    <source>
        <strain evidence="2 3">NBRC 108638</strain>
    </source>
</reference>
<comment type="caution">
    <text evidence="2">The sequence shown here is derived from an EMBL/GenBank/DDBJ whole genome shotgun (WGS) entry which is preliminary data.</text>
</comment>
<sequence length="233" mass="24967">MHVRPAELPPAPHRPRRNRPVGDDRVRQVVDEGDDRDPLARGSDSVKKFSPVTTMRGFALGLSDVTVRSPIQPPPTIGAASTIAFPAYPSGSVRVPPQTTAGRSVSWYPWVSMLASTASRARSRSTVPRVPDNAWSSSASEIVWLPATGAGCSARTTPSQVTRHHSARWSAGPRTTYEPVGSTFHAVADGRSAAETWQPAGAMPIEIEPMAAFVLDRLRLASTNGSMPPDDIL</sequence>
<organism evidence="2 3">
    <name type="scientific">Phytohabitans rumicis</name>
    <dbReference type="NCBI Taxonomy" id="1076125"/>
    <lineage>
        <taxon>Bacteria</taxon>
        <taxon>Bacillati</taxon>
        <taxon>Actinomycetota</taxon>
        <taxon>Actinomycetes</taxon>
        <taxon>Micromonosporales</taxon>
        <taxon>Micromonosporaceae</taxon>
    </lineage>
</organism>
<reference evidence="2 3" key="1">
    <citation type="submission" date="2020-03" db="EMBL/GenBank/DDBJ databases">
        <title>Whole genome shotgun sequence of Phytohabitans rumicis NBRC 108638.</title>
        <authorList>
            <person name="Komaki H."/>
            <person name="Tamura T."/>
        </authorList>
    </citation>
    <scope>NUCLEOTIDE SEQUENCE [LARGE SCALE GENOMIC DNA]</scope>
    <source>
        <strain evidence="2 3">NBRC 108638</strain>
    </source>
</reference>
<feature type="region of interest" description="Disordered" evidence="1">
    <location>
        <begin position="1"/>
        <end position="46"/>
    </location>
</feature>
<evidence type="ECO:0000313" key="3">
    <source>
        <dbReference type="Proteomes" id="UP000482960"/>
    </source>
</evidence>
<dbReference type="EMBL" id="BLPG01000001">
    <property type="protein sequence ID" value="GFJ90383.1"/>
    <property type="molecule type" value="Genomic_DNA"/>
</dbReference>
<dbReference type="Proteomes" id="UP000482960">
    <property type="component" value="Unassembled WGS sequence"/>
</dbReference>
<evidence type="ECO:0000256" key="1">
    <source>
        <dbReference type="SAM" id="MobiDB-lite"/>
    </source>
</evidence>
<protein>
    <submittedName>
        <fullName evidence="2">Uncharacterized protein</fullName>
    </submittedName>
</protein>
<keyword evidence="3" id="KW-1185">Reference proteome</keyword>
<proteinExistence type="predicted"/>
<evidence type="ECO:0000313" key="2">
    <source>
        <dbReference type="EMBL" id="GFJ90383.1"/>
    </source>
</evidence>
<name>A0A6V8KZ55_9ACTN</name>
<accession>A0A6V8KZ55</accession>
<feature type="compositionally biased region" description="Basic and acidic residues" evidence="1">
    <location>
        <begin position="20"/>
        <end position="46"/>
    </location>
</feature>
<gene>
    <name evidence="2" type="ORF">Prum_040250</name>
</gene>
<dbReference type="AlphaFoldDB" id="A0A6V8KZ55"/>